<feature type="region of interest" description="Disordered" evidence="18">
    <location>
        <begin position="821"/>
        <end position="868"/>
    </location>
</feature>
<keyword evidence="9" id="KW-0805">Transcription regulation</keyword>
<feature type="compositionally biased region" description="Basic and acidic residues" evidence="18">
    <location>
        <begin position="1694"/>
        <end position="1709"/>
    </location>
</feature>
<feature type="domain" description="WW" evidence="21">
    <location>
        <begin position="56"/>
        <end position="89"/>
    </location>
</feature>
<evidence type="ECO:0000256" key="12">
    <source>
        <dbReference type="ARBA" id="ARBA00023136"/>
    </source>
</evidence>
<dbReference type="InterPro" id="IPR001202">
    <property type="entry name" value="WW_dom"/>
</dbReference>
<comment type="subunit">
    <text evidence="15">Forms a complex with Mer and Ex. Interacts (via domain WW 1) with Ex (via RXPPXY motif). Interacts with Mer, Sav, Hpo and Wts.</text>
</comment>
<dbReference type="CDD" id="cd00201">
    <property type="entry name" value="WW"/>
    <property type="match status" value="2"/>
</dbReference>
<dbReference type="Pfam" id="PF25802">
    <property type="entry name" value="WWC1"/>
    <property type="match status" value="1"/>
</dbReference>
<feature type="compositionally biased region" description="Acidic residues" evidence="18">
    <location>
        <begin position="1598"/>
        <end position="1607"/>
    </location>
</feature>
<evidence type="ECO:0000256" key="3">
    <source>
        <dbReference type="ARBA" id="ARBA00010585"/>
    </source>
</evidence>
<feature type="domain" description="WW" evidence="21">
    <location>
        <begin position="9"/>
        <end position="42"/>
    </location>
</feature>
<evidence type="ECO:0000256" key="5">
    <source>
        <dbReference type="ARBA" id="ARBA00022475"/>
    </source>
</evidence>
<feature type="compositionally biased region" description="Polar residues" evidence="18">
    <location>
        <begin position="821"/>
        <end position="830"/>
    </location>
</feature>
<dbReference type="Gene3D" id="2.20.70.10">
    <property type="match status" value="2"/>
</dbReference>
<feature type="region of interest" description="Disordered" evidence="18">
    <location>
        <begin position="779"/>
        <end position="801"/>
    </location>
</feature>
<feature type="compositionally biased region" description="Basic and acidic residues" evidence="18">
    <location>
        <begin position="1549"/>
        <end position="1575"/>
    </location>
</feature>
<feature type="coiled-coil region" evidence="17">
    <location>
        <begin position="235"/>
        <end position="262"/>
    </location>
</feature>
<dbReference type="GO" id="GO:0046621">
    <property type="term" value="P:negative regulation of organ growth"/>
    <property type="evidence" value="ECO:0007669"/>
    <property type="project" value="TreeGrafter"/>
</dbReference>
<dbReference type="SUPFAM" id="SSF51045">
    <property type="entry name" value="WW domain"/>
    <property type="match status" value="2"/>
</dbReference>
<evidence type="ECO:0000313" key="22">
    <source>
        <dbReference type="EMBL" id="CAG6711164.1"/>
    </source>
</evidence>
<keyword evidence="13" id="KW-0804">Transcription</keyword>
<comment type="subcellular location">
    <subcellularLocation>
        <location evidence="1">Apical cell membrane</location>
    </subcellularLocation>
    <subcellularLocation>
        <location evidence="2">Cytoplasm</location>
    </subcellularLocation>
</comment>
<dbReference type="SUPFAM" id="SSF49562">
    <property type="entry name" value="C2 domain (Calcium/lipid-binding domain, CaLB)"/>
    <property type="match status" value="1"/>
</dbReference>
<dbReference type="GO" id="GO:0016477">
    <property type="term" value="P:cell migration"/>
    <property type="evidence" value="ECO:0007669"/>
    <property type="project" value="TreeGrafter"/>
</dbReference>
<dbReference type="EMBL" id="HBUF01347864">
    <property type="protein sequence ID" value="CAG6711164.1"/>
    <property type="molecule type" value="Transcribed_RNA"/>
</dbReference>
<keyword evidence="10 17" id="KW-0175">Coiled coil</keyword>
<feature type="region of interest" description="Disordered" evidence="18">
    <location>
        <begin position="1958"/>
        <end position="1987"/>
    </location>
</feature>
<dbReference type="CDD" id="cd04369">
    <property type="entry name" value="Bromodomain"/>
    <property type="match status" value="1"/>
</dbReference>
<feature type="compositionally biased region" description="Low complexity" evidence="18">
    <location>
        <begin position="545"/>
        <end position="566"/>
    </location>
</feature>
<evidence type="ECO:0000256" key="9">
    <source>
        <dbReference type="ARBA" id="ARBA00023015"/>
    </source>
</evidence>
<feature type="region of interest" description="Disordered" evidence="18">
    <location>
        <begin position="500"/>
        <end position="526"/>
    </location>
</feature>
<feature type="compositionally biased region" description="Low complexity" evidence="18">
    <location>
        <begin position="1588"/>
        <end position="1597"/>
    </location>
</feature>
<keyword evidence="7" id="KW-0597">Phosphoprotein</keyword>
<dbReference type="InterPro" id="IPR000008">
    <property type="entry name" value="C2_dom"/>
</dbReference>
<dbReference type="SUPFAM" id="SSF47370">
    <property type="entry name" value="Bromodomain"/>
    <property type="match status" value="1"/>
</dbReference>
<accession>A0A8D8UTL9</accession>
<protein>
    <recommendedName>
        <fullName evidence="4">Protein kibra</fullName>
    </recommendedName>
</protein>
<name>A0A8D8UTL9_9HEMI</name>
<proteinExistence type="inferred from homology"/>
<dbReference type="InterPro" id="IPR057747">
    <property type="entry name" value="WWC1_hairpin"/>
</dbReference>
<feature type="coiled-coil region" evidence="17">
    <location>
        <begin position="373"/>
        <end position="400"/>
    </location>
</feature>
<dbReference type="SMART" id="SM00456">
    <property type="entry name" value="WW"/>
    <property type="match status" value="2"/>
</dbReference>
<feature type="region of interest" description="Disordered" evidence="18">
    <location>
        <begin position="917"/>
        <end position="996"/>
    </location>
</feature>
<dbReference type="InterPro" id="IPR035892">
    <property type="entry name" value="C2_domain_sf"/>
</dbReference>
<dbReference type="Gene3D" id="2.60.40.150">
    <property type="entry name" value="C2 domain"/>
    <property type="match status" value="1"/>
</dbReference>
<keyword evidence="6" id="KW-0963">Cytoplasm</keyword>
<evidence type="ECO:0000256" key="18">
    <source>
        <dbReference type="SAM" id="MobiDB-lite"/>
    </source>
</evidence>
<evidence type="ECO:0000256" key="11">
    <source>
        <dbReference type="ARBA" id="ARBA00023117"/>
    </source>
</evidence>
<feature type="compositionally biased region" description="Pro residues" evidence="18">
    <location>
        <begin position="1749"/>
        <end position="1762"/>
    </location>
</feature>
<evidence type="ECO:0000256" key="13">
    <source>
        <dbReference type="ARBA" id="ARBA00023163"/>
    </source>
</evidence>
<dbReference type="Pfam" id="PF00397">
    <property type="entry name" value="WW"/>
    <property type="match status" value="1"/>
</dbReference>
<dbReference type="SMART" id="SM00297">
    <property type="entry name" value="BROMO"/>
    <property type="match status" value="1"/>
</dbReference>
<dbReference type="GO" id="GO:0006355">
    <property type="term" value="P:regulation of DNA-templated transcription"/>
    <property type="evidence" value="ECO:0007669"/>
    <property type="project" value="TreeGrafter"/>
</dbReference>
<feature type="compositionally biased region" description="Polar residues" evidence="18">
    <location>
        <begin position="1662"/>
        <end position="1677"/>
    </location>
</feature>
<dbReference type="EMBL" id="HBUF01347861">
    <property type="protein sequence ID" value="CAG6711160.1"/>
    <property type="molecule type" value="Transcribed_RNA"/>
</dbReference>
<feature type="compositionally biased region" description="Basic residues" evidence="18">
    <location>
        <begin position="968"/>
        <end position="991"/>
    </location>
</feature>
<dbReference type="GO" id="GO:0060090">
    <property type="term" value="F:molecular adaptor activity"/>
    <property type="evidence" value="ECO:0007669"/>
    <property type="project" value="TreeGrafter"/>
</dbReference>
<keyword evidence="8" id="KW-0677">Repeat</keyword>
<dbReference type="PROSITE" id="PS50020">
    <property type="entry name" value="WW_DOMAIN_2"/>
    <property type="match status" value="2"/>
</dbReference>
<feature type="domain" description="C2" evidence="19">
    <location>
        <begin position="612"/>
        <end position="748"/>
    </location>
</feature>
<feature type="domain" description="Bromo" evidence="20">
    <location>
        <begin position="1031"/>
        <end position="1096"/>
    </location>
</feature>
<comment type="similarity">
    <text evidence="3">Belongs to the WWC family. KIBRA subfamily.</text>
</comment>
<evidence type="ECO:0000256" key="10">
    <source>
        <dbReference type="ARBA" id="ARBA00023054"/>
    </source>
</evidence>
<dbReference type="PROSITE" id="PS50014">
    <property type="entry name" value="BROMODOMAIN_2"/>
    <property type="match status" value="1"/>
</dbReference>
<reference evidence="22" key="1">
    <citation type="submission" date="2021-05" db="EMBL/GenBank/DDBJ databases">
        <authorList>
            <person name="Alioto T."/>
            <person name="Alioto T."/>
            <person name="Gomez Garrido J."/>
        </authorList>
    </citation>
    <scope>NUCLEOTIDE SEQUENCE</scope>
</reference>
<feature type="region of interest" description="Disordered" evidence="18">
    <location>
        <begin position="1749"/>
        <end position="1784"/>
    </location>
</feature>
<evidence type="ECO:0000256" key="1">
    <source>
        <dbReference type="ARBA" id="ARBA00004221"/>
    </source>
</evidence>
<feature type="compositionally biased region" description="Low complexity" evidence="18">
    <location>
        <begin position="513"/>
        <end position="524"/>
    </location>
</feature>
<dbReference type="InterPro" id="IPR051105">
    <property type="entry name" value="WWC/KIBRA_Hippo_Reg"/>
</dbReference>
<dbReference type="InterPro" id="IPR001487">
    <property type="entry name" value="Bromodomain"/>
</dbReference>
<dbReference type="SMART" id="SM00239">
    <property type="entry name" value="C2"/>
    <property type="match status" value="1"/>
</dbReference>
<dbReference type="Pfam" id="PF23450">
    <property type="entry name" value="KIAA2026_hel"/>
    <property type="match status" value="1"/>
</dbReference>
<dbReference type="GO" id="GO:0019900">
    <property type="term" value="F:kinase binding"/>
    <property type="evidence" value="ECO:0007669"/>
    <property type="project" value="TreeGrafter"/>
</dbReference>
<evidence type="ECO:0000256" key="6">
    <source>
        <dbReference type="ARBA" id="ARBA00022490"/>
    </source>
</evidence>
<evidence type="ECO:0000256" key="17">
    <source>
        <dbReference type="SAM" id="Coils"/>
    </source>
</evidence>
<feature type="coiled-coil region" evidence="17">
    <location>
        <begin position="303"/>
        <end position="330"/>
    </location>
</feature>
<dbReference type="PANTHER" id="PTHR14791:SF29">
    <property type="entry name" value="PROTEIN KIBRA"/>
    <property type="match status" value="1"/>
</dbReference>
<evidence type="ECO:0000259" key="21">
    <source>
        <dbReference type="PROSITE" id="PS50020"/>
    </source>
</evidence>
<dbReference type="InterPro" id="IPR036427">
    <property type="entry name" value="Bromodomain-like_sf"/>
</dbReference>
<feature type="compositionally biased region" description="Polar residues" evidence="18">
    <location>
        <begin position="1973"/>
        <end position="1987"/>
    </location>
</feature>
<dbReference type="PROSITE" id="PS01159">
    <property type="entry name" value="WW_DOMAIN_1"/>
    <property type="match status" value="1"/>
</dbReference>
<dbReference type="PROSITE" id="PS50004">
    <property type="entry name" value="C2"/>
    <property type="match status" value="1"/>
</dbReference>
<dbReference type="Pfam" id="PF00439">
    <property type="entry name" value="Bromodomain"/>
    <property type="match status" value="1"/>
</dbReference>
<evidence type="ECO:0000259" key="20">
    <source>
        <dbReference type="PROSITE" id="PS50014"/>
    </source>
</evidence>
<sequence length="2063" mass="229766">MPRKRNGEIPLPEGWDFAQDYDGKVYFIDHNTKKTTWIDPRDRFTKPQSFADCIGNELPLGWEEAFDPHIGVYYINHVSQCTQLEDPRLEWRAIQEAMLREYLTTAQDVLEAKKEIYDVKQQRLYLAQDEYNHLNNALLNNSRSSLCSSSSSASTKYDVDLLKSDVALARDRVSRLKRELEQIRTEMNYTQRGVETLASVEQKLGSTGNDLTGGCYNITEVQAIMVELREIQKSLTSGEKERSELMQSLAKLKDELTRLELCADSSPDVSTLNLQSPALTLSTASQTDLCAELVPMGTRLAEMARMRLEYDETRKRIQLIQTQLADLEEKVTPGQAESDKDRLILFQEKEQLLRELRSIISSSSRSRRSHEEMTDIQTDIRKLEQDLKDALEMSNRAIADRLRLHEEKQLLLSQLRDALRSMTLLESQLRSLSASTLSVSSSSSLGSLSTTSSKGSLSSGLSFTDIYVPSSCITMSESATSSATTSVNMADLHRRVERLLKGEPPLPPPPYESHSVNNSASSPSTTLITASHTLGDLLYKGTNMSQGSGLGRPSSPLSPISETPPLAGGGPPSPPSTRSVSAAVSDESVAGDSGVFEASNVKRHLSDSSQCETAQVQIKLRYCSSDATLHISIEKARGLSALLSPTDQAQQDCQVYIKAALLPSGPCSAFSCTTRPVSAAAPKPRFGESFSFPGLALSKLCSKTLQVNVWSVTTVFGGVGEKRVDCVGCAQVSLADFTSMESVSTKWYNILSLKCFQSEDESPPPPPLPPLPAHITTVKEESSDESTIISSQTSTLTRNQGCEGVPCEAVSLKLEQLNREFLQSSSSDPTDPTRCDEYEEDEEEEEEFDEEEEDYMEEDEEGEGEGDASNAQNIFAVKEITDLIFSGGNFKEGDELKDSIDFSETCVQQMFGKDILAEDNSSSSPGEHRSVTNGHQDSPSGEGGDSNSNPRSPAVSQPPSTPGTGGAKRGRPRKKSHGVNPTAKKRGRKRKKDEGVDVENEFPAEYLLSIGLDEKNVEELKLGFTVLQDIMCQPCSAVFIYEPDLSEVGDKIEYDQIIDRPMWLTLVEQNLCKGVIKTLGDLMCDIRLIVENCYKFWKHRDDSILRTAFKLERCLLERLVLLPEEAQSRVSWDVNNLEMINADNDRIKSFSVQDIRTHSKLFRLVESTACKSSEQSKITKEALEADIIDFENNVVFSDGNTIIETVNCMWELADIGHFLCLTHSLLRVPQPTQLEVERMFLLPQSSSTLARLFTSLLVRPVSRVRLERGPPMPYEVWKARLSVKVSEWYRIYHAKGRDEIEVFESIGLDPMFWNILGPDYNPLESHDYHELHYFQRVWLFKGLCSYVLHNHKSMADLFNSLAPEKARIPPLGNDRQGNAYYFYPDFIDVRLYKQNLPRLTTSVGNNYLLLPIRLQEAELQSHKASLQTNPKTPVNSVHIPPEERELFFPKQKFLPYRRKDNMVILANSVEGLEILLGEFKEERLDEGLIQGIEELHGDLKRRETYIEYMSYRARCAMFNEYAEYVKRPDNYEDPDLKYWTFKMTREDNSAHTDDNHNEDNEGEASHDAQDGDGAIRRSRRELHPIHKTLSGPTLSDLDLTDSSEDASDAGSAEFGSEEEWDPSEGKKGKKKTNLFGKPPVQGADDMIKPASPEREEDGLDNLTLQPPTLRTPGSSPTKPMEGVSMEDPLNIFSMKRELVEEAQKDRLDQADPPPASSSSPRPLIKVKSNLVREDFTDAASMLTLAPPPLLLPPQPPPMPPLDQDPLATPLPSNVKKEEKEDDDDIEVLSEKVLRPPHPQGGAPMGENSIMKIGNMVYRLTGPPPGMQFPPGALGRPLAPGAPLIRSRLAFDPSQQLVIQNPRTLNPRMRGRPSMTGMMRGGRNPGPGGVNAPRGVVSMRGSPRQMSPRGGMNMRGGLNITPRKATPPPIPRQLLNRNISVSIVEPKPKPALPKLAGVTITPTKNKPSPAKTLIFNSSPTSSLNSMTKSPSVKTQMVDANVQLQWQSDGTTSYVIELANNQTQALTKEQVQFFKNKHNGTMPNVVRIAVPEHIARRVKPPCITL</sequence>
<evidence type="ECO:0000256" key="8">
    <source>
        <dbReference type="ARBA" id="ARBA00022737"/>
    </source>
</evidence>
<dbReference type="PANTHER" id="PTHR14791">
    <property type="entry name" value="BOMB/KIRA PROTEINS"/>
    <property type="match status" value="1"/>
</dbReference>
<dbReference type="InterPro" id="IPR056522">
    <property type="entry name" value="KIAA2026_hel"/>
</dbReference>
<dbReference type="GO" id="GO:0016324">
    <property type="term" value="C:apical plasma membrane"/>
    <property type="evidence" value="ECO:0007669"/>
    <property type="project" value="UniProtKB-SubCell"/>
</dbReference>
<dbReference type="Gene3D" id="1.20.920.10">
    <property type="entry name" value="Bromodomain-like"/>
    <property type="match status" value="1"/>
</dbReference>
<feature type="region of interest" description="Disordered" evidence="18">
    <location>
        <begin position="440"/>
        <end position="459"/>
    </location>
</feature>
<evidence type="ECO:0000256" key="15">
    <source>
        <dbReference type="ARBA" id="ARBA00025969"/>
    </source>
</evidence>
<evidence type="ECO:0000256" key="2">
    <source>
        <dbReference type="ARBA" id="ARBA00004496"/>
    </source>
</evidence>
<keyword evidence="5" id="KW-1003">Cell membrane</keyword>
<comment type="function">
    <text evidence="14">Regulator of the Hippo/SWH (Sav/Wts/Hpo) signaling pathway, a signaling pathway that plays a pivotal role in organ size control and tumor suppression by restricting proliferation and promoting apoptosis. The core of this pathway is composed of a kinase cascade wherein Hippo (Hpo), in complex with its regulatory protein Salvador (Sav), phosphorylates and activates Warts (Wts) in complex with its regulatory protein Mats, which in turn phosphorylates and inactivates the Yorkie (Yki) oncoprotein. Kibra acts synergistically along with Ex and Mer to regulate the Hippo signaling pathway.</text>
</comment>
<keyword evidence="12" id="KW-0472">Membrane</keyword>
<dbReference type="GO" id="GO:0035330">
    <property type="term" value="P:regulation of hippo signaling"/>
    <property type="evidence" value="ECO:0007669"/>
    <property type="project" value="TreeGrafter"/>
</dbReference>
<dbReference type="GO" id="GO:0005737">
    <property type="term" value="C:cytoplasm"/>
    <property type="evidence" value="ECO:0007669"/>
    <property type="project" value="UniProtKB-SubCell"/>
</dbReference>
<evidence type="ECO:0000256" key="16">
    <source>
        <dbReference type="PROSITE-ProRule" id="PRU00035"/>
    </source>
</evidence>
<evidence type="ECO:0000256" key="7">
    <source>
        <dbReference type="ARBA" id="ARBA00022553"/>
    </source>
</evidence>
<feature type="compositionally biased region" description="Low complexity" evidence="18">
    <location>
        <begin position="576"/>
        <end position="589"/>
    </location>
</feature>
<feature type="compositionally biased region" description="Acidic residues" evidence="18">
    <location>
        <begin position="837"/>
        <end position="866"/>
    </location>
</feature>
<feature type="compositionally biased region" description="Polar residues" evidence="18">
    <location>
        <begin position="919"/>
        <end position="958"/>
    </location>
</feature>
<organism evidence="22">
    <name type="scientific">Cacopsylla melanoneura</name>
    <dbReference type="NCBI Taxonomy" id="428564"/>
    <lineage>
        <taxon>Eukaryota</taxon>
        <taxon>Metazoa</taxon>
        <taxon>Ecdysozoa</taxon>
        <taxon>Arthropoda</taxon>
        <taxon>Hexapoda</taxon>
        <taxon>Insecta</taxon>
        <taxon>Pterygota</taxon>
        <taxon>Neoptera</taxon>
        <taxon>Paraneoptera</taxon>
        <taxon>Hemiptera</taxon>
        <taxon>Sternorrhyncha</taxon>
        <taxon>Psylloidea</taxon>
        <taxon>Psyllidae</taxon>
        <taxon>Psyllinae</taxon>
        <taxon>Cacopsylla</taxon>
    </lineage>
</organism>
<feature type="region of interest" description="Disordered" evidence="18">
    <location>
        <begin position="1549"/>
        <end position="1729"/>
    </location>
</feature>
<keyword evidence="11 16" id="KW-0103">Bromodomain</keyword>
<evidence type="ECO:0000256" key="4">
    <source>
        <dbReference type="ARBA" id="ARBA00013712"/>
    </source>
</evidence>
<feature type="coiled-coil region" evidence="17">
    <location>
        <begin position="159"/>
        <end position="186"/>
    </location>
</feature>
<feature type="compositionally biased region" description="Gly residues" evidence="18">
    <location>
        <begin position="1878"/>
        <end position="1888"/>
    </location>
</feature>
<dbReference type="InterPro" id="IPR036020">
    <property type="entry name" value="WW_dom_sf"/>
</dbReference>
<evidence type="ECO:0000259" key="19">
    <source>
        <dbReference type="PROSITE" id="PS50004"/>
    </source>
</evidence>
<feature type="region of interest" description="Disordered" evidence="18">
    <location>
        <begin position="539"/>
        <end position="589"/>
    </location>
</feature>
<evidence type="ECO:0000256" key="14">
    <source>
        <dbReference type="ARBA" id="ARBA00024960"/>
    </source>
</evidence>
<feature type="region of interest" description="Disordered" evidence="18">
    <location>
        <begin position="1876"/>
        <end position="1914"/>
    </location>
</feature>
<feature type="compositionally biased region" description="Low complexity" evidence="18">
    <location>
        <begin position="785"/>
        <end position="795"/>
    </location>
</feature>